<dbReference type="Proteomes" id="UP000590964">
    <property type="component" value="Unassembled WGS sequence"/>
</dbReference>
<dbReference type="EMBL" id="JAGVWB010000002">
    <property type="protein sequence ID" value="MBS3057815.1"/>
    <property type="molecule type" value="Genomic_DNA"/>
</dbReference>
<reference evidence="4" key="1">
    <citation type="journal article" date="2020" name="bioRxiv">
        <title>A rank-normalized archaeal taxonomy based on genome phylogeny resolves widespread incomplete and uneven classifications.</title>
        <authorList>
            <person name="Rinke C."/>
            <person name="Chuvochina M."/>
            <person name="Mussig A.J."/>
            <person name="Chaumeil P.-A."/>
            <person name="Waite D.W."/>
            <person name="Whitman W.B."/>
            <person name="Parks D.H."/>
            <person name="Hugenholtz P."/>
        </authorList>
    </citation>
    <scope>NUCLEOTIDE SEQUENCE [LARGE SCALE GENOMIC DNA]</scope>
</reference>
<accession>A0A7J4JV00</accession>
<dbReference type="Proteomes" id="UP000680185">
    <property type="component" value="Unassembled WGS sequence"/>
</dbReference>
<evidence type="ECO:0000259" key="1">
    <source>
        <dbReference type="Pfam" id="PF04389"/>
    </source>
</evidence>
<feature type="domain" description="Peptidase M28" evidence="1">
    <location>
        <begin position="173"/>
        <end position="330"/>
    </location>
</feature>
<proteinExistence type="predicted"/>
<gene>
    <name evidence="2" type="ORF">HA222_03000</name>
    <name evidence="3" type="ORF">J4478_00250</name>
</gene>
<evidence type="ECO:0000313" key="4">
    <source>
        <dbReference type="Proteomes" id="UP000590964"/>
    </source>
</evidence>
<dbReference type="EMBL" id="DUFW01000048">
    <property type="protein sequence ID" value="HIH21602.1"/>
    <property type="molecule type" value="Genomic_DNA"/>
</dbReference>
<dbReference type="AlphaFoldDB" id="A0A7J4JV00"/>
<dbReference type="PANTHER" id="PTHR12147:SF26">
    <property type="entry name" value="PEPTIDASE M28 DOMAIN-CONTAINING PROTEIN"/>
    <property type="match status" value="1"/>
</dbReference>
<organism evidence="2 4">
    <name type="scientific">Candidatus Iainarchaeum sp</name>
    <dbReference type="NCBI Taxonomy" id="3101447"/>
    <lineage>
        <taxon>Archaea</taxon>
        <taxon>Candidatus Iainarchaeota</taxon>
        <taxon>Candidatus Iainarchaeia</taxon>
        <taxon>Candidatus Iainarchaeales</taxon>
        <taxon>Candidatus Iainarchaeaceae</taxon>
        <taxon>Candidatus Iainarchaeum</taxon>
    </lineage>
</organism>
<dbReference type="GO" id="GO:0008235">
    <property type="term" value="F:metalloexopeptidase activity"/>
    <property type="evidence" value="ECO:0007669"/>
    <property type="project" value="InterPro"/>
</dbReference>
<sequence>MQTMLDFVKEISKVPRVAGTAQCNKIRDLIAKKLKALGFEVSLQEVPFTGWKVLKKPVLKLNGKKVKVLPVIWSGSTKGVLKGRLLKAGKTKTFEAYQWIRYKIVDSENKAKGFVITRPDMVWLQLVDKKSKLPYFMIYPETYRKIKELKGVKVEASVKSEFLKSQKIYNIITRNDSKKRVLVSCHYDSMLYAPGANDNATGVSAALELAKKFKNAQFAFFSAEEFNKFGSYAFVKKLSKKELKKIRFVLNLDMFGSGKPYCICSEKLAKKVKKLLPKPVHLMTKPGPPFDYWPFFKKGVQIVHFGASPYNYCHTPQDTIGKIRLKPMKQVLGYAEKILEKFLV</sequence>
<dbReference type="InterPro" id="IPR045175">
    <property type="entry name" value="M28_fam"/>
</dbReference>
<protein>
    <submittedName>
        <fullName evidence="2">Zn-dependent exopeptidase M28</fullName>
    </submittedName>
</protein>
<reference evidence="3" key="3">
    <citation type="submission" date="2021-05" db="EMBL/GenBank/DDBJ databases">
        <title>Protein family content uncovers lineage relationships and bacterial pathway maintenance mechanisms in DPANN archaea.</title>
        <authorList>
            <person name="Castelle C.J."/>
            <person name="Meheust R."/>
            <person name="Jaffe A.L."/>
            <person name="Seitz K."/>
            <person name="Gong X."/>
            <person name="Baker B.J."/>
            <person name="Banfield J.F."/>
        </authorList>
    </citation>
    <scope>NUCLEOTIDE SEQUENCE</scope>
    <source>
        <strain evidence="3">RIFCSPLOWO2_01_FULL_43_13</strain>
    </source>
</reference>
<reference evidence="3" key="2">
    <citation type="submission" date="2021-03" db="EMBL/GenBank/DDBJ databases">
        <authorList>
            <person name="Jaffe A."/>
        </authorList>
    </citation>
    <scope>NUCLEOTIDE SEQUENCE</scope>
    <source>
        <strain evidence="3">RIFCSPLOWO2_01_FULL_43_13</strain>
    </source>
</reference>
<comment type="caution">
    <text evidence="2">The sequence shown here is derived from an EMBL/GenBank/DDBJ whole genome shotgun (WGS) entry which is preliminary data.</text>
</comment>
<dbReference type="SUPFAM" id="SSF53187">
    <property type="entry name" value="Zn-dependent exopeptidases"/>
    <property type="match status" value="1"/>
</dbReference>
<dbReference type="PANTHER" id="PTHR12147">
    <property type="entry name" value="METALLOPEPTIDASE M28 FAMILY MEMBER"/>
    <property type="match status" value="1"/>
</dbReference>
<dbReference type="GO" id="GO:0006508">
    <property type="term" value="P:proteolysis"/>
    <property type="evidence" value="ECO:0007669"/>
    <property type="project" value="InterPro"/>
</dbReference>
<evidence type="ECO:0000313" key="2">
    <source>
        <dbReference type="EMBL" id="HIH21602.1"/>
    </source>
</evidence>
<dbReference type="InterPro" id="IPR007484">
    <property type="entry name" value="Peptidase_M28"/>
</dbReference>
<evidence type="ECO:0000313" key="3">
    <source>
        <dbReference type="EMBL" id="MBS3057815.1"/>
    </source>
</evidence>
<dbReference type="Gene3D" id="3.40.630.10">
    <property type="entry name" value="Zn peptidases"/>
    <property type="match status" value="2"/>
</dbReference>
<name>A0A7J4JV00_9ARCH</name>
<dbReference type="Pfam" id="PF04389">
    <property type="entry name" value="Peptidase_M28"/>
    <property type="match status" value="1"/>
</dbReference>